<dbReference type="CDD" id="cd00830">
    <property type="entry name" value="KAS_III"/>
    <property type="match status" value="1"/>
</dbReference>
<dbReference type="Pfam" id="PF08545">
    <property type="entry name" value="ACP_syn_III"/>
    <property type="match status" value="1"/>
</dbReference>
<sequence>MKDLFASLPLGMGIVGTGYALGPNRLSNDDLMRLSGLTLSERFIRSRIGIESRCFLADGMTTSDLAVAAARQALDNADCSLDELDRLIVATSTPDHATPSTACIVQHKLGGSGFPAHDVVAACSGFLYGLEQALRCVATGDRKVLVIGADCRSRTLNLSDKRTAFLYGDGAGAVVVSALPGRTQGFEDCLLMADGSGFDAVMVPAGGAAEPCTEESIRQGRHRLSMPDGARVATNAAQGFIGLTEQLLERNALRLEDIDFFVFHQPNGRLLQKVIEQLGVPPAKTHINFPRYGNTVAGSVPIALAEAVAEGKIGSGDRVLLCAVGQVLPAGRRYCDGIDATGYGVGHRGKPRYWLCLRGALAERVRLPGCDHRARSSRVGGGPPTVGGERAGHRAAVRSCRQQADSE</sequence>
<proteinExistence type="predicted"/>
<evidence type="ECO:0000259" key="5">
    <source>
        <dbReference type="Pfam" id="PF08545"/>
    </source>
</evidence>
<dbReference type="GO" id="GO:0044550">
    <property type="term" value="P:secondary metabolite biosynthetic process"/>
    <property type="evidence" value="ECO:0007669"/>
    <property type="project" value="TreeGrafter"/>
</dbReference>
<dbReference type="NCBIfam" id="NF006829">
    <property type="entry name" value="PRK09352.1"/>
    <property type="match status" value="1"/>
</dbReference>
<protein>
    <submittedName>
        <fullName evidence="6">Uncharacterized protein</fullName>
    </submittedName>
</protein>
<evidence type="ECO:0000256" key="3">
    <source>
        <dbReference type="SAM" id="MobiDB-lite"/>
    </source>
</evidence>
<comment type="caution">
    <text evidence="6">The sequence shown here is derived from an EMBL/GenBank/DDBJ whole genome shotgun (WGS) entry which is preliminary data.</text>
</comment>
<dbReference type="InterPro" id="IPR016039">
    <property type="entry name" value="Thiolase-like"/>
</dbReference>
<evidence type="ECO:0000313" key="7">
    <source>
        <dbReference type="Proteomes" id="UP000256763"/>
    </source>
</evidence>
<dbReference type="Gene3D" id="3.40.47.10">
    <property type="match status" value="1"/>
</dbReference>
<feature type="domain" description="Beta-ketoacyl-[acyl-carrier-protein] synthase III C-terminal" evidence="4">
    <location>
        <begin position="248"/>
        <end position="326"/>
    </location>
</feature>
<dbReference type="Proteomes" id="UP000256763">
    <property type="component" value="Unassembled WGS sequence"/>
</dbReference>
<feature type="region of interest" description="Disordered" evidence="3">
    <location>
        <begin position="372"/>
        <end position="407"/>
    </location>
</feature>
<reference evidence="7" key="1">
    <citation type="submission" date="2017-05" db="EMBL/GenBank/DDBJ databases">
        <authorList>
            <person name="Sharma S."/>
            <person name="Sidhu C."/>
            <person name="Pinnaka A.K."/>
        </authorList>
    </citation>
    <scope>NUCLEOTIDE SEQUENCE [LARGE SCALE GENOMIC DNA]</scope>
    <source>
        <strain evidence="7">AK93</strain>
    </source>
</reference>
<dbReference type="GO" id="GO:0006633">
    <property type="term" value="P:fatty acid biosynthetic process"/>
    <property type="evidence" value="ECO:0007669"/>
    <property type="project" value="InterPro"/>
</dbReference>
<dbReference type="InterPro" id="IPR013751">
    <property type="entry name" value="ACP_syn_III_N"/>
</dbReference>
<dbReference type="GO" id="GO:0004315">
    <property type="term" value="F:3-oxoacyl-[acyl-carrier-protein] synthase activity"/>
    <property type="evidence" value="ECO:0007669"/>
    <property type="project" value="InterPro"/>
</dbReference>
<evidence type="ECO:0000259" key="4">
    <source>
        <dbReference type="Pfam" id="PF08541"/>
    </source>
</evidence>
<dbReference type="AlphaFoldDB" id="A0A3E0WI06"/>
<feature type="domain" description="Beta-ketoacyl-[acyl-carrier-protein] synthase III N-terminal" evidence="5">
    <location>
        <begin position="118"/>
        <end position="195"/>
    </location>
</feature>
<name>A0A3E0WI06_9GAMM</name>
<dbReference type="InterPro" id="IPR013747">
    <property type="entry name" value="ACP_syn_III_C"/>
</dbReference>
<dbReference type="SUPFAM" id="SSF53901">
    <property type="entry name" value="Thiolase-like"/>
    <property type="match status" value="1"/>
</dbReference>
<dbReference type="PANTHER" id="PTHR34069:SF2">
    <property type="entry name" value="BETA-KETOACYL-[ACYL-CARRIER-PROTEIN] SYNTHASE III"/>
    <property type="match status" value="1"/>
</dbReference>
<keyword evidence="2" id="KW-0012">Acyltransferase</keyword>
<keyword evidence="1" id="KW-0808">Transferase</keyword>
<organism evidence="6 7">
    <name type="scientific">Alkalilimnicola ehrlichii</name>
    <dbReference type="NCBI Taxonomy" id="351052"/>
    <lineage>
        <taxon>Bacteria</taxon>
        <taxon>Pseudomonadati</taxon>
        <taxon>Pseudomonadota</taxon>
        <taxon>Gammaproteobacteria</taxon>
        <taxon>Chromatiales</taxon>
        <taxon>Ectothiorhodospiraceae</taxon>
        <taxon>Alkalilimnicola</taxon>
    </lineage>
</organism>
<evidence type="ECO:0000256" key="1">
    <source>
        <dbReference type="ARBA" id="ARBA00022679"/>
    </source>
</evidence>
<accession>A0A3E0WI06</accession>
<evidence type="ECO:0000256" key="2">
    <source>
        <dbReference type="ARBA" id="ARBA00023315"/>
    </source>
</evidence>
<keyword evidence="7" id="KW-1185">Reference proteome</keyword>
<evidence type="ECO:0000313" key="6">
    <source>
        <dbReference type="EMBL" id="RFA32554.1"/>
    </source>
</evidence>
<dbReference type="EMBL" id="NFZW01000028">
    <property type="protein sequence ID" value="RFA32554.1"/>
    <property type="molecule type" value="Genomic_DNA"/>
</dbReference>
<dbReference type="PANTHER" id="PTHR34069">
    <property type="entry name" value="3-OXOACYL-[ACYL-CARRIER-PROTEIN] SYNTHASE 3"/>
    <property type="match status" value="1"/>
</dbReference>
<dbReference type="Pfam" id="PF08541">
    <property type="entry name" value="ACP_syn_III_C"/>
    <property type="match status" value="1"/>
</dbReference>
<gene>
    <name evidence="6" type="ORF">CAL65_19545</name>
</gene>